<evidence type="ECO:0008006" key="3">
    <source>
        <dbReference type="Google" id="ProtNLM"/>
    </source>
</evidence>
<dbReference type="RefSeq" id="WP_285153305.1">
    <property type="nucleotide sequence ID" value="NZ_JASSPP010000010.1"/>
</dbReference>
<dbReference type="SUPFAM" id="SSF56672">
    <property type="entry name" value="DNA/RNA polymerases"/>
    <property type="match status" value="1"/>
</dbReference>
<reference evidence="1 2" key="1">
    <citation type="submission" date="2023-06" db="EMBL/GenBank/DDBJ databases">
        <title>Antibody response to the Sneathia vaginalis cytopathogenic toxin A during pregnancy.</title>
        <authorList>
            <person name="Mccoy Z.T."/>
            <person name="Serrano M.G."/>
            <person name="Spaine K."/>
            <person name="Edwards D.J."/>
            <person name="Buck G.A."/>
            <person name="Jefferson K."/>
        </authorList>
    </citation>
    <scope>NUCLEOTIDE SEQUENCE [LARGE SCALE GENOMIC DNA]</scope>
    <source>
        <strain evidence="1 2">CCUG 42621</strain>
    </source>
</reference>
<dbReference type="InterPro" id="IPR043502">
    <property type="entry name" value="DNA/RNA_pol_sf"/>
</dbReference>
<protein>
    <recommendedName>
        <fullName evidence="3">DNA-directed DNA polymerase family A palm domain-containing protein</fullName>
    </recommendedName>
</protein>
<accession>A0ABT7HLI6</accession>
<organism evidence="1 2">
    <name type="scientific">Sneathia sanguinegens</name>
    <dbReference type="NCBI Taxonomy" id="40543"/>
    <lineage>
        <taxon>Bacteria</taxon>
        <taxon>Fusobacteriati</taxon>
        <taxon>Fusobacteriota</taxon>
        <taxon>Fusobacteriia</taxon>
        <taxon>Fusobacteriales</taxon>
        <taxon>Leptotrichiaceae</taxon>
        <taxon>Sneathia</taxon>
    </lineage>
</organism>
<sequence length="59" mass="6829">MRLKKKRFNIVMHIHDEVVIESDSSSIEEINEIMSLVPSWASGLILDADGFESEFYKKD</sequence>
<dbReference type="EMBL" id="JASSPP010000010">
    <property type="protein sequence ID" value="MDK9581064.1"/>
    <property type="molecule type" value="Genomic_DNA"/>
</dbReference>
<keyword evidence="2" id="KW-1185">Reference proteome</keyword>
<proteinExistence type="predicted"/>
<name>A0ABT7HLI6_9FUSO</name>
<evidence type="ECO:0000313" key="1">
    <source>
        <dbReference type="EMBL" id="MDK9581064.1"/>
    </source>
</evidence>
<comment type="caution">
    <text evidence="1">The sequence shown here is derived from an EMBL/GenBank/DDBJ whole genome shotgun (WGS) entry which is preliminary data.</text>
</comment>
<dbReference type="Proteomes" id="UP001225134">
    <property type="component" value="Unassembled WGS sequence"/>
</dbReference>
<evidence type="ECO:0000313" key="2">
    <source>
        <dbReference type="Proteomes" id="UP001225134"/>
    </source>
</evidence>
<gene>
    <name evidence="1" type="ORF">QQA45_06095</name>
</gene>